<dbReference type="Proteomes" id="UP000028721">
    <property type="component" value="Unassembled WGS sequence"/>
</dbReference>
<gene>
    <name evidence="1" type="ORF">CR62_04360</name>
</gene>
<evidence type="ECO:0000313" key="2">
    <source>
        <dbReference type="Proteomes" id="UP000028721"/>
    </source>
</evidence>
<protein>
    <submittedName>
        <fullName evidence="1">Uncharacterized protein</fullName>
    </submittedName>
</protein>
<reference evidence="1 2" key="1">
    <citation type="submission" date="2014-03" db="EMBL/GenBank/DDBJ databases">
        <title>Draft genome sequence of the Serratia grimesii strain a2.</title>
        <authorList>
            <person name="Toymentseva A."/>
            <person name="Kazakov S."/>
            <person name="Giliazeva A."/>
            <person name="Ismagilova R."/>
            <person name="Shah R."/>
            <person name="Sharipova M."/>
            <person name="Khaitlina S."/>
            <person name="Mardanova A."/>
        </authorList>
    </citation>
    <scope>NUCLEOTIDE SEQUENCE [LARGE SCALE GENOMIC DNA]</scope>
    <source>
        <strain evidence="1 2">A2</strain>
    </source>
</reference>
<accession>A0ABR4U9C4</accession>
<comment type="caution">
    <text evidence="1">The sequence shown here is derived from an EMBL/GenBank/DDBJ whole genome shotgun (WGS) entry which is preliminary data.</text>
</comment>
<sequence length="118" mass="13868">MREFPQYDERYQHQEGRTVRILNLQRAREAISQLNPEFAYEVIFEYELSGNVTVMPLPWFAEVYTKIADAPRTLGSPRSSCSQPPLRLHPSVKVVRSRHWTAVRPAPEHDDTHYSRFL</sequence>
<keyword evidence="2" id="KW-1185">Reference proteome</keyword>
<proteinExistence type="predicted"/>
<evidence type="ECO:0000313" key="1">
    <source>
        <dbReference type="EMBL" id="KFB88470.1"/>
    </source>
</evidence>
<dbReference type="EMBL" id="JGVP01000013">
    <property type="protein sequence ID" value="KFB88470.1"/>
    <property type="molecule type" value="Genomic_DNA"/>
</dbReference>
<name>A0ABR4U9C4_9GAMM</name>
<organism evidence="1 2">
    <name type="scientific">Serratia grimesii</name>
    <dbReference type="NCBI Taxonomy" id="82995"/>
    <lineage>
        <taxon>Bacteria</taxon>
        <taxon>Pseudomonadati</taxon>
        <taxon>Pseudomonadota</taxon>
        <taxon>Gammaproteobacteria</taxon>
        <taxon>Enterobacterales</taxon>
        <taxon>Yersiniaceae</taxon>
        <taxon>Serratia</taxon>
    </lineage>
</organism>